<sequence length="350" mass="39790">MKGLTCEISLNNVEHNLNLVKKFNDEKKVIGVIKANAYGLGLEGISDFLKDKVDYLAVAELDEAKRISQDVEVLILSPLIKEEDFLIDQDNIIFTIDNEEIIDKIPEDKELKVHIYVDTGMNRMGIKPENLDKVINKINVNRPQVLVHGIYTHLHNTKNVKYTLKQISVFKKASEKYIGKIPMIHALNSSGTINDEIRNACDFTNAVRAGNILYGYEGLDKGFKKTYNYYAEIINVCEVKAGEHVGYSCVYKAKRNMKVGVLGIGNIEHIGFSRDIKHNIFYDLVKVIYNHVKYRPIIFSKNGGIRIVSKPNMNITLVDATNLDINEKLRIEISPILAESSIPKIYKYEQ</sequence>
<evidence type="ECO:0000256" key="1">
    <source>
        <dbReference type="ARBA" id="ARBA00001933"/>
    </source>
</evidence>
<keyword evidence="3 6" id="KW-0413">Isomerase</keyword>
<dbReference type="Gene3D" id="3.20.20.10">
    <property type="entry name" value="Alanine racemase"/>
    <property type="match status" value="1"/>
</dbReference>
<dbReference type="GO" id="GO:0030170">
    <property type="term" value="F:pyridoxal phosphate binding"/>
    <property type="evidence" value="ECO:0007669"/>
    <property type="project" value="TreeGrafter"/>
</dbReference>
<dbReference type="Gene3D" id="2.40.37.10">
    <property type="entry name" value="Lyase, Ornithine Decarboxylase, Chain A, domain 1"/>
    <property type="match status" value="1"/>
</dbReference>
<dbReference type="EC" id="5.1.1.1" evidence="6"/>
<keyword evidence="7" id="KW-1185">Reference proteome</keyword>
<comment type="cofactor">
    <cofactor evidence="1 4">
        <name>pyridoxal 5'-phosphate</name>
        <dbReference type="ChEBI" id="CHEBI:597326"/>
    </cofactor>
</comment>
<gene>
    <name evidence="6" type="primary">alr</name>
    <name evidence="6" type="ORF">JK634_09605</name>
</gene>
<dbReference type="AlphaFoldDB" id="A0A937FHE1"/>
<dbReference type="GO" id="GO:0005829">
    <property type="term" value="C:cytosol"/>
    <property type="evidence" value="ECO:0007669"/>
    <property type="project" value="TreeGrafter"/>
</dbReference>
<dbReference type="PANTHER" id="PTHR30511:SF0">
    <property type="entry name" value="ALANINE RACEMASE, CATABOLIC-RELATED"/>
    <property type="match status" value="1"/>
</dbReference>
<dbReference type="NCBIfam" id="TIGR00492">
    <property type="entry name" value="alr"/>
    <property type="match status" value="1"/>
</dbReference>
<organism evidence="6 7">
    <name type="scientific">Clostridium paridis</name>
    <dbReference type="NCBI Taxonomy" id="2803863"/>
    <lineage>
        <taxon>Bacteria</taxon>
        <taxon>Bacillati</taxon>
        <taxon>Bacillota</taxon>
        <taxon>Clostridia</taxon>
        <taxon>Eubacteriales</taxon>
        <taxon>Clostridiaceae</taxon>
        <taxon>Clostridium</taxon>
    </lineage>
</organism>
<dbReference type="EMBL" id="JAESWA010000022">
    <property type="protein sequence ID" value="MBL4932058.1"/>
    <property type="molecule type" value="Genomic_DNA"/>
</dbReference>
<evidence type="ECO:0000256" key="2">
    <source>
        <dbReference type="ARBA" id="ARBA00022898"/>
    </source>
</evidence>
<dbReference type="Proteomes" id="UP000623681">
    <property type="component" value="Unassembled WGS sequence"/>
</dbReference>
<evidence type="ECO:0000313" key="7">
    <source>
        <dbReference type="Proteomes" id="UP000623681"/>
    </source>
</evidence>
<dbReference type="PROSITE" id="PS00395">
    <property type="entry name" value="ALANINE_RACEMASE"/>
    <property type="match status" value="1"/>
</dbReference>
<accession>A0A937FHE1</accession>
<dbReference type="InterPro" id="IPR011079">
    <property type="entry name" value="Ala_racemase_C"/>
</dbReference>
<feature type="modified residue" description="N6-(pyridoxal phosphate)lysine" evidence="4">
    <location>
        <position position="34"/>
    </location>
</feature>
<dbReference type="SMART" id="SM01005">
    <property type="entry name" value="Ala_racemase_C"/>
    <property type="match status" value="1"/>
</dbReference>
<dbReference type="GO" id="GO:0008784">
    <property type="term" value="F:alanine racemase activity"/>
    <property type="evidence" value="ECO:0007669"/>
    <property type="project" value="UniProtKB-EC"/>
</dbReference>
<proteinExistence type="predicted"/>
<dbReference type="InterPro" id="IPR000821">
    <property type="entry name" value="Ala_racemase"/>
</dbReference>
<dbReference type="PRINTS" id="PR00992">
    <property type="entry name" value="ALARACEMASE"/>
</dbReference>
<dbReference type="SUPFAM" id="SSF50621">
    <property type="entry name" value="Alanine racemase C-terminal domain-like"/>
    <property type="match status" value="1"/>
</dbReference>
<dbReference type="Pfam" id="PF00842">
    <property type="entry name" value="Ala_racemase_C"/>
    <property type="match status" value="1"/>
</dbReference>
<dbReference type="InterPro" id="IPR029066">
    <property type="entry name" value="PLP-binding_barrel"/>
</dbReference>
<evidence type="ECO:0000313" key="6">
    <source>
        <dbReference type="EMBL" id="MBL4932058.1"/>
    </source>
</evidence>
<dbReference type="InterPro" id="IPR009006">
    <property type="entry name" value="Ala_racemase/Decarboxylase_C"/>
</dbReference>
<reference evidence="6" key="1">
    <citation type="submission" date="2021-01" db="EMBL/GenBank/DDBJ databases">
        <title>Genome public.</title>
        <authorList>
            <person name="Liu C."/>
            <person name="Sun Q."/>
        </authorList>
    </citation>
    <scope>NUCLEOTIDE SEQUENCE</scope>
    <source>
        <strain evidence="6">YIM B02565</strain>
    </source>
</reference>
<dbReference type="Pfam" id="PF01168">
    <property type="entry name" value="Ala_racemase_N"/>
    <property type="match status" value="1"/>
</dbReference>
<dbReference type="SUPFAM" id="SSF51419">
    <property type="entry name" value="PLP-binding barrel"/>
    <property type="match status" value="1"/>
</dbReference>
<protein>
    <submittedName>
        <fullName evidence="6">Alanine racemase</fullName>
        <ecNumber evidence="6">5.1.1.1</ecNumber>
    </submittedName>
</protein>
<comment type="caution">
    <text evidence="6">The sequence shown here is derived from an EMBL/GenBank/DDBJ whole genome shotgun (WGS) entry which is preliminary data.</text>
</comment>
<dbReference type="InterPro" id="IPR020622">
    <property type="entry name" value="Ala_racemase_pyridoxalP-BS"/>
</dbReference>
<dbReference type="GO" id="GO:0006522">
    <property type="term" value="P:alanine metabolic process"/>
    <property type="evidence" value="ECO:0007669"/>
    <property type="project" value="InterPro"/>
</dbReference>
<name>A0A937FHE1_9CLOT</name>
<evidence type="ECO:0000256" key="4">
    <source>
        <dbReference type="PIRSR" id="PIRSR600821-50"/>
    </source>
</evidence>
<evidence type="ECO:0000256" key="3">
    <source>
        <dbReference type="ARBA" id="ARBA00023235"/>
    </source>
</evidence>
<dbReference type="InterPro" id="IPR001608">
    <property type="entry name" value="Ala_racemase_N"/>
</dbReference>
<dbReference type="PANTHER" id="PTHR30511">
    <property type="entry name" value="ALANINE RACEMASE"/>
    <property type="match status" value="1"/>
</dbReference>
<keyword evidence="2 4" id="KW-0663">Pyridoxal phosphate</keyword>
<evidence type="ECO:0000259" key="5">
    <source>
        <dbReference type="SMART" id="SM01005"/>
    </source>
</evidence>
<feature type="domain" description="Alanine racemase C-terminal" evidence="5">
    <location>
        <begin position="226"/>
        <end position="347"/>
    </location>
</feature>